<evidence type="ECO:0000313" key="5">
    <source>
        <dbReference type="Proteomes" id="UP000230002"/>
    </source>
</evidence>
<feature type="region of interest" description="Disordered" evidence="2">
    <location>
        <begin position="375"/>
        <end position="471"/>
    </location>
</feature>
<dbReference type="EMBL" id="AYKW01000001">
    <property type="protein sequence ID" value="PIL36565.1"/>
    <property type="molecule type" value="Genomic_DNA"/>
</dbReference>
<dbReference type="GO" id="GO:0005634">
    <property type="term" value="C:nucleus"/>
    <property type="evidence" value="ECO:0007669"/>
    <property type="project" value="UniProtKB-ARBA"/>
</dbReference>
<gene>
    <name evidence="4" type="ORF">GSI_00254</name>
</gene>
<dbReference type="Pfam" id="PF07727">
    <property type="entry name" value="RVT_2"/>
    <property type="match status" value="1"/>
</dbReference>
<dbReference type="Proteomes" id="UP000230002">
    <property type="component" value="Unassembled WGS sequence"/>
</dbReference>
<dbReference type="PANTHER" id="PTHR11439">
    <property type="entry name" value="GAG-POL-RELATED RETROTRANSPOSON"/>
    <property type="match status" value="1"/>
</dbReference>
<feature type="region of interest" description="Disordered" evidence="2">
    <location>
        <begin position="250"/>
        <end position="296"/>
    </location>
</feature>
<dbReference type="SUPFAM" id="SSF56672">
    <property type="entry name" value="DNA/RNA polymerases"/>
    <property type="match status" value="1"/>
</dbReference>
<name>A0A2G8SS16_9APHY</name>
<feature type="compositionally biased region" description="Acidic residues" evidence="2">
    <location>
        <begin position="440"/>
        <end position="464"/>
    </location>
</feature>
<evidence type="ECO:0000313" key="4">
    <source>
        <dbReference type="EMBL" id="PIL36565.1"/>
    </source>
</evidence>
<dbReference type="InterPro" id="IPR001584">
    <property type="entry name" value="Integrase_cat-core"/>
</dbReference>
<dbReference type="PROSITE" id="PS50994">
    <property type="entry name" value="INTEGRASE"/>
    <property type="match status" value="1"/>
</dbReference>
<keyword evidence="1" id="KW-0694">RNA-binding</keyword>
<feature type="domain" description="Integrase catalytic" evidence="3">
    <location>
        <begin position="12"/>
        <end position="177"/>
    </location>
</feature>
<dbReference type="InterPro" id="IPR013103">
    <property type="entry name" value="RVT_2"/>
</dbReference>
<dbReference type="CDD" id="cd09272">
    <property type="entry name" value="RNase_HI_RT_Ty1"/>
    <property type="match status" value="1"/>
</dbReference>
<comment type="caution">
    <text evidence="4">The sequence shown here is derived from an EMBL/GenBank/DDBJ whole genome shotgun (WGS) entry which is preliminary data.</text>
</comment>
<dbReference type="GO" id="GO:0015074">
    <property type="term" value="P:DNA integration"/>
    <property type="evidence" value="ECO:0007669"/>
    <property type="project" value="InterPro"/>
</dbReference>
<protein>
    <recommendedName>
        <fullName evidence="3">Integrase catalytic domain-containing protein</fullName>
    </recommendedName>
</protein>
<dbReference type="OrthoDB" id="2756770at2759"/>
<sequence length="978" mass="111595">MPSQSHPIDYRRASKPFELIHVDLKSFPVPSYHKYQHEILLYDDYSSYAWSISLRTKDNALQSTRQWFSYVETQYGAKVIKWKSDSGGELKAHAFTNMLKDKGIEIIPSAPHIHQQNGRAERIIRTLMDKSEAMRHDACIPQSWWEFSCEHAAHLHNRTPTRRLEWRTPYELLNGTKPDISHLRVFGCGAYVFLPPEVRKNKLSPKSELMIYLGVGAGNHNHKFMRLPNNVIFTAAQALFDESLFPKCSHEKKRQGQQSAPEPVEPVDQATTPSLLPDDGDEPRRPPTKPSTKGKGKLRLYPLYLLNLVHSTERTYQKCNTLCRRNLLRLTGQARKNRDGLRESGKYQFTKAMSMVKHDTLQTFLRTLRNGDRGSKWLRSAEHDPPVPIPPSMRTHREPTPVISSSSSDDEEEEDMGSDPIPAFVLPQPESPAPSPDRSDPDDDDDDDDDEEEEDSSDDEDESKEESSGGASLIQFLIAKAIPPDEGEKVPPANVHEWTYCDIASLPNAERKEWFTACREELEALRRREVYNLVNHPKGHKVVKNRWVFDVKTDGPLEDWHISGLDVRSAYLYGKLDEEIYLEQPEGFHISGSEHKVFRLKRALYGLKQAGLAWWRTLSESMKLMGYKRLTNDAGLYIYKRHSDGELVVVIVYVDDALFCGRDKKLVALLKARFMKKWECRDLGDAKEFLRMCITCIGRKIFLDQRAYLEKVLDRCGMTNARPALTPLPAGYIPAPNTGQATPELRSRYQKVIGSLLYLMLGMRPDLAFAVTKLAQYAANPTEDHLSKALHICRYLVGTKNYALVYNGDSQLGLIAGTDSDWASDPYTRCSQTGFMLKLANCAFSWVSRAQKTIALSSTEAEYMAMSDCSRQVVWVHNLLAELGYHIGRVPLSGDNQGSIHIGQNPVTESRSKHIDIRYLRLNPYRYHYVREVYDRGITDIFYVEGTNNPADIFTKNLGTVKFHHFRPYLGLHFPKAA</sequence>
<keyword evidence="5" id="KW-1185">Reference proteome</keyword>
<evidence type="ECO:0000256" key="2">
    <source>
        <dbReference type="SAM" id="MobiDB-lite"/>
    </source>
</evidence>
<organism evidence="4 5">
    <name type="scientific">Ganoderma sinense ZZ0214-1</name>
    <dbReference type="NCBI Taxonomy" id="1077348"/>
    <lineage>
        <taxon>Eukaryota</taxon>
        <taxon>Fungi</taxon>
        <taxon>Dikarya</taxon>
        <taxon>Basidiomycota</taxon>
        <taxon>Agaricomycotina</taxon>
        <taxon>Agaricomycetes</taxon>
        <taxon>Polyporales</taxon>
        <taxon>Polyporaceae</taxon>
        <taxon>Ganoderma</taxon>
    </lineage>
</organism>
<dbReference type="InterPro" id="IPR036397">
    <property type="entry name" value="RNaseH_sf"/>
</dbReference>
<dbReference type="GO" id="GO:0003723">
    <property type="term" value="F:RNA binding"/>
    <property type="evidence" value="ECO:0007669"/>
    <property type="project" value="UniProtKB-KW"/>
</dbReference>
<reference evidence="4 5" key="1">
    <citation type="journal article" date="2015" name="Sci. Rep.">
        <title>Chromosome-level genome map provides insights into diverse defense mechanisms in the medicinal fungus Ganoderma sinense.</title>
        <authorList>
            <person name="Zhu Y."/>
            <person name="Xu J."/>
            <person name="Sun C."/>
            <person name="Zhou S."/>
            <person name="Xu H."/>
            <person name="Nelson D.R."/>
            <person name="Qian J."/>
            <person name="Song J."/>
            <person name="Luo H."/>
            <person name="Xiang L."/>
            <person name="Li Y."/>
            <person name="Xu Z."/>
            <person name="Ji A."/>
            <person name="Wang L."/>
            <person name="Lu S."/>
            <person name="Hayward A."/>
            <person name="Sun W."/>
            <person name="Li X."/>
            <person name="Schwartz D.C."/>
            <person name="Wang Y."/>
            <person name="Chen S."/>
        </authorList>
    </citation>
    <scope>NUCLEOTIDE SEQUENCE [LARGE SCALE GENOMIC DNA]</scope>
    <source>
        <strain evidence="4 5">ZZ0214-1</strain>
    </source>
</reference>
<proteinExistence type="predicted"/>
<dbReference type="InterPro" id="IPR043502">
    <property type="entry name" value="DNA/RNA_pol_sf"/>
</dbReference>
<accession>A0A2G8SS16</accession>
<dbReference type="InterPro" id="IPR012337">
    <property type="entry name" value="RNaseH-like_sf"/>
</dbReference>
<dbReference type="Gene3D" id="3.30.420.10">
    <property type="entry name" value="Ribonuclease H-like superfamily/Ribonuclease H"/>
    <property type="match status" value="1"/>
</dbReference>
<feature type="compositionally biased region" description="Basic and acidic residues" evidence="2">
    <location>
        <begin position="375"/>
        <end position="385"/>
    </location>
</feature>
<feature type="compositionally biased region" description="Acidic residues" evidence="2">
    <location>
        <begin position="408"/>
        <end position="417"/>
    </location>
</feature>
<evidence type="ECO:0000256" key="1">
    <source>
        <dbReference type="ARBA" id="ARBA00022884"/>
    </source>
</evidence>
<dbReference type="Pfam" id="PF25597">
    <property type="entry name" value="SH3_retrovirus"/>
    <property type="match status" value="1"/>
</dbReference>
<dbReference type="AlphaFoldDB" id="A0A2G8SS16"/>
<dbReference type="PANTHER" id="PTHR11439:SF483">
    <property type="entry name" value="PEPTIDE SYNTHASE GLIP-LIKE, PUTATIVE (AFU_ORTHOLOGUE AFUA_3G12920)-RELATED"/>
    <property type="match status" value="1"/>
</dbReference>
<evidence type="ECO:0000259" key="3">
    <source>
        <dbReference type="PROSITE" id="PS50994"/>
    </source>
</evidence>
<dbReference type="STRING" id="1077348.A0A2G8SS16"/>
<dbReference type="SUPFAM" id="SSF53098">
    <property type="entry name" value="Ribonuclease H-like"/>
    <property type="match status" value="1"/>
</dbReference>
<dbReference type="InterPro" id="IPR057670">
    <property type="entry name" value="SH3_retrovirus"/>
</dbReference>